<evidence type="ECO:0000256" key="1">
    <source>
        <dbReference type="SAM" id="MobiDB-lite"/>
    </source>
</evidence>
<dbReference type="PANTHER" id="PTHR37238:SF1">
    <property type="entry name" value="OS05G0532500 PROTEIN"/>
    <property type="match status" value="1"/>
</dbReference>
<evidence type="ECO:0000313" key="2">
    <source>
        <dbReference type="EMBL" id="RZC51401.1"/>
    </source>
</evidence>
<dbReference type="AlphaFoldDB" id="A0A4Y7IUH9"/>
<dbReference type="PANTHER" id="PTHR37238">
    <property type="entry name" value="OS05G0532500 PROTEIN"/>
    <property type="match status" value="1"/>
</dbReference>
<accession>A0A4Y7IUH9</accession>
<feature type="region of interest" description="Disordered" evidence="1">
    <location>
        <begin position="130"/>
        <end position="150"/>
    </location>
</feature>
<dbReference type="Gramene" id="RZC51401">
    <property type="protein sequence ID" value="RZC51401"/>
    <property type="gene ID" value="C5167_019821"/>
</dbReference>
<feature type="region of interest" description="Disordered" evidence="1">
    <location>
        <begin position="423"/>
        <end position="452"/>
    </location>
</feature>
<feature type="compositionally biased region" description="Polar residues" evidence="1">
    <location>
        <begin position="137"/>
        <end position="148"/>
    </location>
</feature>
<name>A0A4Y7IUH9_PAPSO</name>
<feature type="region of interest" description="Disordered" evidence="1">
    <location>
        <begin position="1"/>
        <end position="43"/>
    </location>
</feature>
<feature type="compositionally biased region" description="Basic and acidic residues" evidence="1">
    <location>
        <begin position="1"/>
        <end position="12"/>
    </location>
</feature>
<dbReference type="OMA" id="PSSEYNC"/>
<keyword evidence="3" id="KW-1185">Reference proteome</keyword>
<sequence>MAKINNNREKSITRKPLLDISNGGGCLKNKSNQPLKKKISSKQEEQIAVKIEKQEEEDDDKILDRLLLTHSELSNLIHEIDELVVQAFKVKLRSGKERKEVESFTHVLSDMHSSLKAWVPRFQNALSSPSVVPDNQIGESSPRETTPNACKELNDVSESPEQLDLDSLVSPSPLVSWHAEHTVENGRQLFLLTPLPRSRALSSMRCCSSTSTSVFERFTDLDAPPNTTLGLPSLRSISVDASDDLLEGVHIKPTQKKVLGSFNEKESAAESGFLSTPKTYNRNKSTFLVTTPRLKVSPPKSCVLLEPISESFHHNFNNNRKLTPFPVRREISSPSEASESSSSFTSESLALKYPELFGIKQTTGKSGAWRKEVDASLENWLMSPPKSCVLMEPPMKNVSTERTGVHLSNLGPVHDERISCAAAPAERKQDLQGVSETKTKDLNEEPPNESTLLVESTPMWKEPNSVIHTGKRRGENTLKRELWTRFEAASSNTLHFDLSDFPETTTKGLLDKFEEVSCDK</sequence>
<gene>
    <name evidence="2" type="ORF">C5167_019821</name>
</gene>
<organism evidence="2 3">
    <name type="scientific">Papaver somniferum</name>
    <name type="common">Opium poppy</name>
    <dbReference type="NCBI Taxonomy" id="3469"/>
    <lineage>
        <taxon>Eukaryota</taxon>
        <taxon>Viridiplantae</taxon>
        <taxon>Streptophyta</taxon>
        <taxon>Embryophyta</taxon>
        <taxon>Tracheophyta</taxon>
        <taxon>Spermatophyta</taxon>
        <taxon>Magnoliopsida</taxon>
        <taxon>Ranunculales</taxon>
        <taxon>Papaveraceae</taxon>
        <taxon>Papaveroideae</taxon>
        <taxon>Papaver</taxon>
    </lineage>
</organism>
<protein>
    <submittedName>
        <fullName evidence="2">Uncharacterized protein</fullName>
    </submittedName>
</protein>
<reference evidence="2 3" key="1">
    <citation type="journal article" date="2018" name="Science">
        <title>The opium poppy genome and morphinan production.</title>
        <authorList>
            <person name="Guo L."/>
            <person name="Winzer T."/>
            <person name="Yang X."/>
            <person name="Li Y."/>
            <person name="Ning Z."/>
            <person name="He Z."/>
            <person name="Teodor R."/>
            <person name="Lu Y."/>
            <person name="Bowser T.A."/>
            <person name="Graham I.A."/>
            <person name="Ye K."/>
        </authorList>
    </citation>
    <scope>NUCLEOTIDE SEQUENCE [LARGE SCALE GENOMIC DNA]</scope>
    <source>
        <strain evidence="3">cv. HN1</strain>
        <tissue evidence="2">Leaves</tissue>
    </source>
</reference>
<dbReference type="EMBL" id="CM010716">
    <property type="protein sequence ID" value="RZC51401.1"/>
    <property type="molecule type" value="Genomic_DNA"/>
</dbReference>
<dbReference type="Proteomes" id="UP000316621">
    <property type="component" value="Chromosome 2"/>
</dbReference>
<evidence type="ECO:0000313" key="3">
    <source>
        <dbReference type="Proteomes" id="UP000316621"/>
    </source>
</evidence>
<proteinExistence type="predicted"/>
<dbReference type="OrthoDB" id="1933187at2759"/>